<keyword evidence="3" id="KW-1185">Reference proteome</keyword>
<sequence>MPPYVSPSKGQQGPTPNSPHLAESSGKATELLASLGDADLVRPELRNEAILAAIRSARDTADQEAGTARQQRKAPIGSRKD</sequence>
<name>A0A3S0KTA4_9GAMM</name>
<feature type="region of interest" description="Disordered" evidence="1">
    <location>
        <begin position="1"/>
        <end position="27"/>
    </location>
</feature>
<feature type="region of interest" description="Disordered" evidence="1">
    <location>
        <begin position="58"/>
        <end position="81"/>
    </location>
</feature>
<proteinExistence type="predicted"/>
<protein>
    <submittedName>
        <fullName evidence="2">Uncharacterized protein</fullName>
    </submittedName>
</protein>
<comment type="caution">
    <text evidence="2">The sequence shown here is derived from an EMBL/GenBank/DDBJ whole genome shotgun (WGS) entry which is preliminary data.</text>
</comment>
<evidence type="ECO:0000256" key="1">
    <source>
        <dbReference type="SAM" id="MobiDB-lite"/>
    </source>
</evidence>
<evidence type="ECO:0000313" key="3">
    <source>
        <dbReference type="Proteomes" id="UP000267400"/>
    </source>
</evidence>
<accession>A0A3S0KTA4</accession>
<gene>
    <name evidence="2" type="ORF">EKG36_03240</name>
</gene>
<dbReference type="AlphaFoldDB" id="A0A3S0KTA4"/>
<evidence type="ECO:0000313" key="2">
    <source>
        <dbReference type="EMBL" id="RTR06503.1"/>
    </source>
</evidence>
<reference evidence="2 3" key="1">
    <citation type="submission" date="2018-12" db="EMBL/GenBank/DDBJ databases">
        <authorList>
            <person name="Yu L."/>
        </authorList>
    </citation>
    <scope>NUCLEOTIDE SEQUENCE [LARGE SCALE GENOMIC DNA]</scope>
    <source>
        <strain evidence="2 3">11S</strain>
    </source>
</reference>
<dbReference type="EMBL" id="RXNS01000002">
    <property type="protein sequence ID" value="RTR06503.1"/>
    <property type="molecule type" value="Genomic_DNA"/>
</dbReference>
<dbReference type="RefSeq" id="WP_126480986.1">
    <property type="nucleotide sequence ID" value="NZ_RXNS01000002.1"/>
</dbReference>
<dbReference type="Proteomes" id="UP000267400">
    <property type="component" value="Unassembled WGS sequence"/>
</dbReference>
<organism evidence="2 3">
    <name type="scientific">Halomonas nitroreducens</name>
    <dbReference type="NCBI Taxonomy" id="447425"/>
    <lineage>
        <taxon>Bacteria</taxon>
        <taxon>Pseudomonadati</taxon>
        <taxon>Pseudomonadota</taxon>
        <taxon>Gammaproteobacteria</taxon>
        <taxon>Oceanospirillales</taxon>
        <taxon>Halomonadaceae</taxon>
        <taxon>Halomonas</taxon>
    </lineage>
</organism>